<comment type="caution">
    <text evidence="3">The sequence shown here is derived from an EMBL/GenBank/DDBJ whole genome shotgun (WGS) entry which is preliminary data.</text>
</comment>
<dbReference type="Gene3D" id="3.10.450.50">
    <property type="match status" value="1"/>
</dbReference>
<comment type="similarity">
    <text evidence="1">Belongs to the bacterial ring-hydroxylating dioxygenase beta subunit family.</text>
</comment>
<keyword evidence="2" id="KW-0560">Oxidoreductase</keyword>
<dbReference type="EMBL" id="AZHW01001187">
    <property type="protein sequence ID" value="ETW93707.1"/>
    <property type="molecule type" value="Genomic_DNA"/>
</dbReference>
<organism evidence="3 4">
    <name type="scientific">Entotheonella factor</name>
    <dbReference type="NCBI Taxonomy" id="1429438"/>
    <lineage>
        <taxon>Bacteria</taxon>
        <taxon>Pseudomonadati</taxon>
        <taxon>Nitrospinota/Tectimicrobiota group</taxon>
        <taxon>Candidatus Tectimicrobiota</taxon>
        <taxon>Candidatus Entotheonellia</taxon>
        <taxon>Candidatus Entotheonellales</taxon>
        <taxon>Candidatus Entotheonellaceae</taxon>
        <taxon>Candidatus Entotheonella</taxon>
    </lineage>
</organism>
<evidence type="ECO:0000313" key="3">
    <source>
        <dbReference type="EMBL" id="ETW93707.1"/>
    </source>
</evidence>
<gene>
    <name evidence="3" type="ORF">ETSY1_38055</name>
</gene>
<dbReference type="AlphaFoldDB" id="W4L6N8"/>
<dbReference type="InterPro" id="IPR032710">
    <property type="entry name" value="NTF2-like_dom_sf"/>
</dbReference>
<reference evidence="3 4" key="1">
    <citation type="journal article" date="2014" name="Nature">
        <title>An environmental bacterial taxon with a large and distinct metabolic repertoire.</title>
        <authorList>
            <person name="Wilson M.C."/>
            <person name="Mori T."/>
            <person name="Ruckert C."/>
            <person name="Uria A.R."/>
            <person name="Helf M.J."/>
            <person name="Takada K."/>
            <person name="Gernert C."/>
            <person name="Steffens U.A."/>
            <person name="Heycke N."/>
            <person name="Schmitt S."/>
            <person name="Rinke C."/>
            <person name="Helfrich E.J."/>
            <person name="Brachmann A.O."/>
            <person name="Gurgui C."/>
            <person name="Wakimoto T."/>
            <person name="Kracht M."/>
            <person name="Crusemann M."/>
            <person name="Hentschel U."/>
            <person name="Abe I."/>
            <person name="Matsunaga S."/>
            <person name="Kalinowski J."/>
            <person name="Takeyama H."/>
            <person name="Piel J."/>
        </authorList>
    </citation>
    <scope>NUCLEOTIDE SEQUENCE [LARGE SCALE GENOMIC DNA]</scope>
    <source>
        <strain evidence="4">TSY1</strain>
    </source>
</reference>
<name>W4L6N8_ENTF1</name>
<proteinExistence type="inferred from homology"/>
<dbReference type="SUPFAM" id="SSF54427">
    <property type="entry name" value="NTF2-like"/>
    <property type="match status" value="1"/>
</dbReference>
<evidence type="ECO:0000313" key="4">
    <source>
        <dbReference type="Proteomes" id="UP000019141"/>
    </source>
</evidence>
<evidence type="ECO:0008006" key="5">
    <source>
        <dbReference type="Google" id="ProtNLM"/>
    </source>
</evidence>
<protein>
    <recommendedName>
        <fullName evidence="5">p-cumate dioxygenase</fullName>
    </recommendedName>
</protein>
<dbReference type="PANTHER" id="PTHR41534:SF2">
    <property type="entry name" value="3-PHENYLPROPIONATE_CINNAMIC ACID DIOXYGENASE SUBUNIT BETA"/>
    <property type="match status" value="1"/>
</dbReference>
<sequence>MVTSTSVITRAQIEDFLYEEAALLDEWRLREWLELMTDDVIYEVPSTDVPDGDSRNTLFIVADNAERLRLRVEQLLGKSAWAENPKSRTRRMISNVRIRESDGDTLKITANFVVYRMRSGHIDTYIGRYEHTLVQDHGALKIRYRRAILDLEALQPHGKVSIIL</sequence>
<dbReference type="Proteomes" id="UP000019141">
    <property type="component" value="Unassembled WGS sequence"/>
</dbReference>
<dbReference type="CDD" id="cd00667">
    <property type="entry name" value="ring_hydroxylating_dioxygenases_beta"/>
    <property type="match status" value="1"/>
</dbReference>
<dbReference type="InterPro" id="IPR000391">
    <property type="entry name" value="Rng_hydr_dOase-bsu"/>
</dbReference>
<dbReference type="Pfam" id="PF00866">
    <property type="entry name" value="Ring_hydroxyl_B"/>
    <property type="match status" value="1"/>
</dbReference>
<evidence type="ECO:0000256" key="2">
    <source>
        <dbReference type="ARBA" id="ARBA00023002"/>
    </source>
</evidence>
<keyword evidence="4" id="KW-1185">Reference proteome</keyword>
<evidence type="ECO:0000256" key="1">
    <source>
        <dbReference type="ARBA" id="ARBA00009570"/>
    </source>
</evidence>
<dbReference type="HOGENOM" id="CLU_102527_0_0_7"/>
<dbReference type="GO" id="GO:0016491">
    <property type="term" value="F:oxidoreductase activity"/>
    <property type="evidence" value="ECO:0007669"/>
    <property type="project" value="UniProtKB-KW"/>
</dbReference>
<accession>W4L6N8</accession>
<dbReference type="GO" id="GO:0019380">
    <property type="term" value="P:3-phenylpropionate catabolic process"/>
    <property type="evidence" value="ECO:0007669"/>
    <property type="project" value="TreeGrafter"/>
</dbReference>
<dbReference type="PANTHER" id="PTHR41534">
    <property type="entry name" value="BLR3401 PROTEIN"/>
    <property type="match status" value="1"/>
</dbReference>